<evidence type="ECO:0000256" key="1">
    <source>
        <dbReference type="SAM" id="SignalP"/>
    </source>
</evidence>
<evidence type="ECO:0000313" key="3">
    <source>
        <dbReference type="Proteomes" id="UP001626550"/>
    </source>
</evidence>
<proteinExistence type="predicted"/>
<organism evidence="2 3">
    <name type="scientific">Cichlidogyrus casuarinus</name>
    <dbReference type="NCBI Taxonomy" id="1844966"/>
    <lineage>
        <taxon>Eukaryota</taxon>
        <taxon>Metazoa</taxon>
        <taxon>Spiralia</taxon>
        <taxon>Lophotrochozoa</taxon>
        <taxon>Platyhelminthes</taxon>
        <taxon>Monogenea</taxon>
        <taxon>Monopisthocotylea</taxon>
        <taxon>Dactylogyridea</taxon>
        <taxon>Ancyrocephalidae</taxon>
        <taxon>Cichlidogyrus</taxon>
    </lineage>
</organism>
<dbReference type="EMBL" id="JBJKFK010003211">
    <property type="protein sequence ID" value="KAL3310137.1"/>
    <property type="molecule type" value="Genomic_DNA"/>
</dbReference>
<gene>
    <name evidence="2" type="ORF">Ciccas_011302</name>
</gene>
<feature type="chain" id="PRO_5044795326" description="Secreted protein" evidence="1">
    <location>
        <begin position="23"/>
        <end position="74"/>
    </location>
</feature>
<reference evidence="2 3" key="1">
    <citation type="submission" date="2024-11" db="EMBL/GenBank/DDBJ databases">
        <title>Adaptive evolution of stress response genes in parasites aligns with host niche diversity.</title>
        <authorList>
            <person name="Hahn C."/>
            <person name="Resl P."/>
        </authorList>
    </citation>
    <scope>NUCLEOTIDE SEQUENCE [LARGE SCALE GENOMIC DNA]</scope>
    <source>
        <strain evidence="2">EGGRZ-B1_66</strain>
        <tissue evidence="2">Body</tissue>
    </source>
</reference>
<dbReference type="Proteomes" id="UP001626550">
    <property type="component" value="Unassembled WGS sequence"/>
</dbReference>
<accession>A0ABD2PTN9</accession>
<dbReference type="AlphaFoldDB" id="A0ABD2PTN9"/>
<evidence type="ECO:0000313" key="2">
    <source>
        <dbReference type="EMBL" id="KAL3310137.1"/>
    </source>
</evidence>
<keyword evidence="3" id="KW-1185">Reference proteome</keyword>
<feature type="signal peptide" evidence="1">
    <location>
        <begin position="1"/>
        <end position="22"/>
    </location>
</feature>
<sequence length="74" mass="8596">MLFPIQFFKVSVICAWMGIVCDDEATPEDKVPEVDQKIDPDSRIRYCGVSILKKVQNFCGDRSYYNEYEVEPII</sequence>
<comment type="caution">
    <text evidence="2">The sequence shown here is derived from an EMBL/GenBank/DDBJ whole genome shotgun (WGS) entry which is preliminary data.</text>
</comment>
<name>A0ABD2PTN9_9PLAT</name>
<keyword evidence="1" id="KW-0732">Signal</keyword>
<protein>
    <recommendedName>
        <fullName evidence="4">Secreted protein</fullName>
    </recommendedName>
</protein>
<evidence type="ECO:0008006" key="4">
    <source>
        <dbReference type="Google" id="ProtNLM"/>
    </source>
</evidence>